<name>A0A0N4XKN6_NIPBR</name>
<accession>A0A0N4XKN6</accession>
<dbReference type="EMBL" id="UYSL01004204">
    <property type="protein sequence ID" value="VDL66677.1"/>
    <property type="molecule type" value="Genomic_DNA"/>
</dbReference>
<evidence type="ECO:0000313" key="1">
    <source>
        <dbReference type="EMBL" id="VDL66677.1"/>
    </source>
</evidence>
<evidence type="ECO:0000313" key="3">
    <source>
        <dbReference type="WBParaSite" id="NBR_0000308801-mRNA-1"/>
    </source>
</evidence>
<dbReference type="STRING" id="27835.A0A0N4XKN6"/>
<keyword evidence="2" id="KW-1185">Reference proteome</keyword>
<organism evidence="3">
    <name type="scientific">Nippostrongylus brasiliensis</name>
    <name type="common">Rat hookworm</name>
    <dbReference type="NCBI Taxonomy" id="27835"/>
    <lineage>
        <taxon>Eukaryota</taxon>
        <taxon>Metazoa</taxon>
        <taxon>Ecdysozoa</taxon>
        <taxon>Nematoda</taxon>
        <taxon>Chromadorea</taxon>
        <taxon>Rhabditida</taxon>
        <taxon>Rhabditina</taxon>
        <taxon>Rhabditomorpha</taxon>
        <taxon>Strongyloidea</taxon>
        <taxon>Heligmosomidae</taxon>
        <taxon>Nippostrongylus</taxon>
    </lineage>
</organism>
<dbReference type="AlphaFoldDB" id="A0A0N4XKN6"/>
<reference evidence="3" key="1">
    <citation type="submission" date="2017-02" db="UniProtKB">
        <authorList>
            <consortium name="WormBaseParasite"/>
        </authorList>
    </citation>
    <scope>IDENTIFICATION</scope>
</reference>
<gene>
    <name evidence="1" type="ORF">NBR_LOCUS3088</name>
</gene>
<reference evidence="1 2" key="2">
    <citation type="submission" date="2018-11" db="EMBL/GenBank/DDBJ databases">
        <authorList>
            <consortium name="Pathogen Informatics"/>
        </authorList>
    </citation>
    <scope>NUCLEOTIDE SEQUENCE [LARGE SCALE GENOMIC DNA]</scope>
</reference>
<dbReference type="Proteomes" id="UP000271162">
    <property type="component" value="Unassembled WGS sequence"/>
</dbReference>
<sequence length="98" mass="11002">MIVSNFTVLEIFESGGEQTFQSHELRRNIASFEARLNPVTCGLVGVCMERSTDLICVVVVLLEKRVPFIFLKDKAEAALVSARWVFDGNQVGFCFRNS</sequence>
<proteinExistence type="predicted"/>
<evidence type="ECO:0000313" key="2">
    <source>
        <dbReference type="Proteomes" id="UP000271162"/>
    </source>
</evidence>
<dbReference type="WBParaSite" id="NBR_0000308801-mRNA-1">
    <property type="protein sequence ID" value="NBR_0000308801-mRNA-1"/>
    <property type="gene ID" value="NBR_0000308801"/>
</dbReference>
<protein>
    <submittedName>
        <fullName evidence="3">RNase H domain-containing protein</fullName>
    </submittedName>
</protein>